<organism evidence="1 2">
    <name type="scientific">Candidatus Desulfosporosinus infrequens</name>
    <dbReference type="NCBI Taxonomy" id="2043169"/>
    <lineage>
        <taxon>Bacteria</taxon>
        <taxon>Bacillati</taxon>
        <taxon>Bacillota</taxon>
        <taxon>Clostridia</taxon>
        <taxon>Eubacteriales</taxon>
        <taxon>Desulfitobacteriaceae</taxon>
        <taxon>Desulfosporosinus</taxon>
    </lineage>
</organism>
<dbReference type="OrthoDB" id="416195at186801"/>
<evidence type="ECO:0000313" key="2">
    <source>
        <dbReference type="Proteomes" id="UP000238916"/>
    </source>
</evidence>
<protein>
    <submittedName>
        <fullName evidence="1">Uncharacterized protein</fullName>
    </submittedName>
</protein>
<gene>
    <name evidence="1" type="ORF">SBF1_7980003</name>
</gene>
<dbReference type="Proteomes" id="UP000238916">
    <property type="component" value="Unassembled WGS sequence"/>
</dbReference>
<name>A0A2U3LS43_9FIRM</name>
<sequence length="72" mass="8084">MAQKSASTYKWFSGYCPHLDGENMIRTEYAEINICGSISLGNKLLGFNCSATDECKLDRECPLFKIAMKDKP</sequence>
<reference evidence="2" key="1">
    <citation type="submission" date="2018-02" db="EMBL/GenBank/DDBJ databases">
        <authorList>
            <person name="Hausmann B."/>
        </authorList>
    </citation>
    <scope>NUCLEOTIDE SEQUENCE [LARGE SCALE GENOMIC DNA]</scope>
    <source>
        <strain evidence="2">Peat soil MAG SbF1</strain>
    </source>
</reference>
<dbReference type="AlphaFoldDB" id="A0A2U3LS43"/>
<dbReference type="EMBL" id="OMOF01000776">
    <property type="protein sequence ID" value="SPF54757.1"/>
    <property type="molecule type" value="Genomic_DNA"/>
</dbReference>
<proteinExistence type="predicted"/>
<evidence type="ECO:0000313" key="1">
    <source>
        <dbReference type="EMBL" id="SPF54757.1"/>
    </source>
</evidence>
<accession>A0A2U3LS43</accession>